<feature type="domain" description="MOFRL" evidence="2">
    <location>
        <begin position="446"/>
        <end position="574"/>
    </location>
</feature>
<dbReference type="SUPFAM" id="SSF82544">
    <property type="entry name" value="GckA/TtuD-like"/>
    <property type="match status" value="1"/>
</dbReference>
<accession>A0A5K3EQT4</accession>
<evidence type="ECO:0000313" key="4">
    <source>
        <dbReference type="WBParaSite" id="MCU_002011-RA"/>
    </source>
</evidence>
<dbReference type="WBParaSite" id="MCU_002011-RA">
    <property type="protein sequence ID" value="MCU_002011-RA"/>
    <property type="gene ID" value="MCU_002011"/>
</dbReference>
<evidence type="ECO:0000256" key="1">
    <source>
        <dbReference type="ARBA" id="ARBA00005393"/>
    </source>
</evidence>
<dbReference type="InterPro" id="IPR007835">
    <property type="entry name" value="MOFRL"/>
</dbReference>
<dbReference type="Gene3D" id="3.40.1480.10">
    <property type="entry name" value="MOFRL domain"/>
    <property type="match status" value="1"/>
</dbReference>
<feature type="domain" description="MOFRL-associated" evidence="3">
    <location>
        <begin position="8"/>
        <end position="280"/>
    </location>
</feature>
<organism evidence="4">
    <name type="scientific">Mesocestoides corti</name>
    <name type="common">Flatworm</name>
    <dbReference type="NCBI Taxonomy" id="53468"/>
    <lineage>
        <taxon>Eukaryota</taxon>
        <taxon>Metazoa</taxon>
        <taxon>Spiralia</taxon>
        <taxon>Lophotrochozoa</taxon>
        <taxon>Platyhelminthes</taxon>
        <taxon>Cestoda</taxon>
        <taxon>Eucestoda</taxon>
        <taxon>Cyclophyllidea</taxon>
        <taxon>Mesocestoididae</taxon>
        <taxon>Mesocestoides</taxon>
    </lineage>
</organism>
<name>A0A5K3EQT4_MESCO</name>
<evidence type="ECO:0000259" key="2">
    <source>
        <dbReference type="Pfam" id="PF05161"/>
    </source>
</evidence>
<dbReference type="InterPro" id="IPR038614">
    <property type="entry name" value="GK_N_sf"/>
</dbReference>
<dbReference type="InterPro" id="IPR025286">
    <property type="entry name" value="MOFRL_assoc_dom"/>
</dbReference>
<evidence type="ECO:0000259" key="3">
    <source>
        <dbReference type="Pfam" id="PF13660"/>
    </source>
</evidence>
<dbReference type="PANTHER" id="PTHR12227">
    <property type="entry name" value="GLYCERATE KINASE"/>
    <property type="match status" value="1"/>
</dbReference>
<dbReference type="GO" id="GO:0008887">
    <property type="term" value="F:glycerate kinase activity"/>
    <property type="evidence" value="ECO:0007669"/>
    <property type="project" value="InterPro"/>
</dbReference>
<dbReference type="InterPro" id="IPR037035">
    <property type="entry name" value="GK-like_C_sf"/>
</dbReference>
<protein>
    <submittedName>
        <fullName evidence="4">Glycerate kinase</fullName>
    </submittedName>
</protein>
<dbReference type="AlphaFoldDB" id="A0A5K3EQT4"/>
<proteinExistence type="inferred from homology"/>
<dbReference type="GO" id="GO:0005737">
    <property type="term" value="C:cytoplasm"/>
    <property type="evidence" value="ECO:0007669"/>
    <property type="project" value="TreeGrafter"/>
</dbReference>
<dbReference type="Gene3D" id="3.40.50.10180">
    <property type="entry name" value="Glycerate kinase, MOFRL-like N-terminal domain"/>
    <property type="match status" value="1"/>
</dbReference>
<sequence>MSLMSEFESILEKGIEAVIPNRLISQTLFPTPDGIKVSGTTYSYSGKLNVFGFGKAAMGLVKQVVKVLGPRIDNVVCCTPLPTAQEIAEFPDLFSEGDIVPTGQSEPKLHTFHGPRTNEPNDEVIKSSLMMAQIASKMNADDMLIVCITGGGSALLTLPYPINASASLLDASANRLPLKAITETSKLLSLEGASIQELNSVRSCLDTMKAGGLARFASPAQVVSLILSDVIGDPLEFIASGPTYVVEEDTVVSSIDRAIAILHKYKLREKIPSEVKKFLEMRQRANTILPKVNPKPANRIIGNLAMSLEEAAREAAKLNPTCLESKGIVLSKDIFRRTPVESFETVLPIILTNTLAGDVSKKAKAIADLAWDLRKLVQLFLRKPDYTTRHVNEETRNRILATQKRITDKKEYYRDLVQGCYQVAKAVNGLGDAGRKQKGRFLGGLCLLLGGEATVKVRPVKRPEPANGGRCSHAALTASLRWYDLRSGENEHHLCRNTVDMSFFARASDGLDGPSAFGAGAWSSMWMIRDASEAEFAKQCLEYGDSYGFFTKSKLEPERGHYLPARLTGTNVMDLFMCLINVYA</sequence>
<comment type="similarity">
    <text evidence="1">Belongs to the glycerate kinase type-2 family.</text>
</comment>
<dbReference type="InterPro" id="IPR039760">
    <property type="entry name" value="MOFRL_protein"/>
</dbReference>
<reference evidence="4" key="1">
    <citation type="submission" date="2019-11" db="UniProtKB">
        <authorList>
            <consortium name="WormBaseParasite"/>
        </authorList>
    </citation>
    <scope>IDENTIFICATION</scope>
</reference>
<dbReference type="Pfam" id="PF13660">
    <property type="entry name" value="DUF4147"/>
    <property type="match status" value="1"/>
</dbReference>
<dbReference type="PANTHER" id="PTHR12227:SF0">
    <property type="entry name" value="GLYCERATE KINASE"/>
    <property type="match status" value="1"/>
</dbReference>
<dbReference type="Pfam" id="PF05161">
    <property type="entry name" value="MOFRL"/>
    <property type="match status" value="1"/>
</dbReference>